<evidence type="ECO:0000313" key="1">
    <source>
        <dbReference type="EMBL" id="GAI04597.1"/>
    </source>
</evidence>
<accession>X1KC66</accession>
<dbReference type="InterPro" id="IPR046766">
    <property type="entry name" value="Bact_hydrolase"/>
</dbReference>
<gene>
    <name evidence="1" type="ORF">S06H3_19249</name>
</gene>
<dbReference type="Pfam" id="PF20603">
    <property type="entry name" value="Bact_hydrolase"/>
    <property type="match status" value="1"/>
</dbReference>
<organism evidence="1">
    <name type="scientific">marine sediment metagenome</name>
    <dbReference type="NCBI Taxonomy" id="412755"/>
    <lineage>
        <taxon>unclassified sequences</taxon>
        <taxon>metagenomes</taxon>
        <taxon>ecological metagenomes</taxon>
    </lineage>
</organism>
<evidence type="ECO:0008006" key="2">
    <source>
        <dbReference type="Google" id="ProtNLM"/>
    </source>
</evidence>
<sequence length="161" mass="18572">MDKLNEQSETGCCPRFNPEPWDEKEITWQDNLFIKDHVRSFLHIPLGFGKAMTKNMEMIQAADALPPEPLMLSDENSLWGSDIYIAVSKEVPQAEMVRISGTFLTKVFEGQYKNFGKWVKEMKAYVKAKGREMKKMYFFYTTCPACAKVYGKNYTVILAMV</sequence>
<dbReference type="AlphaFoldDB" id="X1KC66"/>
<protein>
    <recommendedName>
        <fullName evidence="2">GyrI-like small molecule binding domain-containing protein</fullName>
    </recommendedName>
</protein>
<dbReference type="EMBL" id="BARV01009836">
    <property type="protein sequence ID" value="GAI04597.1"/>
    <property type="molecule type" value="Genomic_DNA"/>
</dbReference>
<reference evidence="1" key="1">
    <citation type="journal article" date="2014" name="Front. Microbiol.">
        <title>High frequency of phylogenetically diverse reductive dehalogenase-homologous genes in deep subseafloor sedimentary metagenomes.</title>
        <authorList>
            <person name="Kawai M."/>
            <person name="Futagami T."/>
            <person name="Toyoda A."/>
            <person name="Takaki Y."/>
            <person name="Nishi S."/>
            <person name="Hori S."/>
            <person name="Arai W."/>
            <person name="Tsubouchi T."/>
            <person name="Morono Y."/>
            <person name="Uchiyama I."/>
            <person name="Ito T."/>
            <person name="Fujiyama A."/>
            <person name="Inagaki F."/>
            <person name="Takami H."/>
        </authorList>
    </citation>
    <scope>NUCLEOTIDE SEQUENCE</scope>
    <source>
        <strain evidence="1">Expedition CK06-06</strain>
    </source>
</reference>
<comment type="caution">
    <text evidence="1">The sequence shown here is derived from an EMBL/GenBank/DDBJ whole genome shotgun (WGS) entry which is preliminary data.</text>
</comment>
<proteinExistence type="predicted"/>
<name>X1KC66_9ZZZZ</name>